<dbReference type="PANTHER" id="PTHR43214">
    <property type="entry name" value="TWO-COMPONENT RESPONSE REGULATOR"/>
    <property type="match status" value="1"/>
</dbReference>
<dbReference type="InterPro" id="IPR016032">
    <property type="entry name" value="Sig_transdc_resp-reg_C-effctor"/>
</dbReference>
<comment type="caution">
    <text evidence="9">The sequence shown here is derived from an EMBL/GenBank/DDBJ whole genome shotgun (WGS) entry which is preliminary data.</text>
</comment>
<feature type="modified residue" description="4-aspartylphosphate" evidence="6">
    <location>
        <position position="56"/>
    </location>
</feature>
<keyword evidence="5" id="KW-0804">Transcription</keyword>
<protein>
    <submittedName>
        <fullName evidence="9">LuxR family transcriptional regulator</fullName>
    </submittedName>
</protein>
<keyword evidence="3" id="KW-0805">Transcription regulation</keyword>
<dbReference type="CDD" id="cd06170">
    <property type="entry name" value="LuxR_C_like"/>
    <property type="match status" value="1"/>
</dbReference>
<dbReference type="InterPro" id="IPR011006">
    <property type="entry name" value="CheY-like_superfamily"/>
</dbReference>
<dbReference type="InterPro" id="IPR000792">
    <property type="entry name" value="Tscrpt_reg_LuxR_C"/>
</dbReference>
<proteinExistence type="predicted"/>
<dbReference type="InterPro" id="IPR058245">
    <property type="entry name" value="NreC/VraR/RcsB-like_REC"/>
</dbReference>
<dbReference type="SUPFAM" id="SSF52172">
    <property type="entry name" value="CheY-like"/>
    <property type="match status" value="1"/>
</dbReference>
<dbReference type="GO" id="GO:0000160">
    <property type="term" value="P:phosphorelay signal transduction system"/>
    <property type="evidence" value="ECO:0007669"/>
    <property type="project" value="InterPro"/>
</dbReference>
<dbReference type="PATRIC" id="fig|136160.3.peg.2191"/>
<dbReference type="PROSITE" id="PS50043">
    <property type="entry name" value="HTH_LUXR_2"/>
    <property type="match status" value="1"/>
</dbReference>
<evidence type="ECO:0000256" key="2">
    <source>
        <dbReference type="ARBA" id="ARBA00022553"/>
    </source>
</evidence>
<evidence type="ECO:0000256" key="6">
    <source>
        <dbReference type="PROSITE-ProRule" id="PRU00169"/>
    </source>
</evidence>
<organism evidence="9">
    <name type="scientific">Halalkalibacterium halodurans</name>
    <name type="common">Bacillus halodurans</name>
    <dbReference type="NCBI Taxonomy" id="86665"/>
    <lineage>
        <taxon>Bacteria</taxon>
        <taxon>Bacillati</taxon>
        <taxon>Bacillota</taxon>
        <taxon>Bacilli</taxon>
        <taxon>Bacillales</taxon>
        <taxon>Bacillaceae</taxon>
        <taxon>Halalkalibacterium (ex Joshi et al. 2022)</taxon>
    </lineage>
</organism>
<dbReference type="Pfam" id="PF00196">
    <property type="entry name" value="GerE"/>
    <property type="match status" value="1"/>
</dbReference>
<dbReference type="PROSITE" id="PS50110">
    <property type="entry name" value="RESPONSE_REGULATORY"/>
    <property type="match status" value="1"/>
</dbReference>
<evidence type="ECO:0000256" key="4">
    <source>
        <dbReference type="ARBA" id="ARBA00023125"/>
    </source>
</evidence>
<feature type="domain" description="Response regulatory" evidence="8">
    <location>
        <begin position="5"/>
        <end position="121"/>
    </location>
</feature>
<dbReference type="EMBL" id="LILD01000001">
    <property type="protein sequence ID" value="KOO39017.1"/>
    <property type="molecule type" value="Genomic_DNA"/>
</dbReference>
<evidence type="ECO:0000259" key="7">
    <source>
        <dbReference type="PROSITE" id="PS50043"/>
    </source>
</evidence>
<dbReference type="GO" id="GO:0003677">
    <property type="term" value="F:DNA binding"/>
    <property type="evidence" value="ECO:0007669"/>
    <property type="project" value="UniProtKB-KW"/>
</dbReference>
<sequence length="223" mass="25272">MGLINVLIADDQTLMREGLKTIIDLEDDMNVTGLAKNGKEVLDQIPCLLPHVILMDIQMPIMNGIECLKVVKRIYPHINVLMLTTFEDDDYIIESLVGGANGFLLKDLNYDQLIYSIRQSVDGQMLIPNSIAVKLAKQLSKYNELTEVDLQIEKLKKEGLHFSERERQIASLLAQGLTNKKIAEKLYITEGTVKNYISEIYSKIGIRDRMQASTYLRDLGIND</sequence>
<reference evidence="9" key="1">
    <citation type="submission" date="2015-08" db="EMBL/GenBank/DDBJ databases">
        <title>Complete DNA Sequence of Pseudomonas syringae pv. actinidiae, the Causal Agent of Kiwifruit Canker Disease.</title>
        <authorList>
            <person name="Rikkerink E.H.A."/>
            <person name="Fineran P.C."/>
        </authorList>
    </citation>
    <scope>NUCLEOTIDE SEQUENCE</scope>
    <source>
        <strain evidence="9">DSM 13666</strain>
    </source>
</reference>
<dbReference type="GO" id="GO:0005737">
    <property type="term" value="C:cytoplasm"/>
    <property type="evidence" value="ECO:0007669"/>
    <property type="project" value="UniProtKB-SubCell"/>
</dbReference>
<dbReference type="Gene3D" id="3.40.50.2300">
    <property type="match status" value="1"/>
</dbReference>
<dbReference type="InterPro" id="IPR001789">
    <property type="entry name" value="Sig_transdc_resp-reg_receiver"/>
</dbReference>
<dbReference type="CDD" id="cd17535">
    <property type="entry name" value="REC_NarL-like"/>
    <property type="match status" value="1"/>
</dbReference>
<dbReference type="SMART" id="SM00421">
    <property type="entry name" value="HTH_LUXR"/>
    <property type="match status" value="1"/>
</dbReference>
<evidence type="ECO:0000313" key="9">
    <source>
        <dbReference type="EMBL" id="KOO39017.1"/>
    </source>
</evidence>
<comment type="subcellular location">
    <subcellularLocation>
        <location evidence="1">Cytoplasm</location>
    </subcellularLocation>
</comment>
<dbReference type="SUPFAM" id="SSF46894">
    <property type="entry name" value="C-terminal effector domain of the bipartite response regulators"/>
    <property type="match status" value="1"/>
</dbReference>
<keyword evidence="4" id="KW-0238">DNA-binding</keyword>
<dbReference type="PANTHER" id="PTHR43214:SF43">
    <property type="entry name" value="TWO-COMPONENT RESPONSE REGULATOR"/>
    <property type="match status" value="1"/>
</dbReference>
<gene>
    <name evidence="9" type="ORF">AMD02_09185</name>
</gene>
<evidence type="ECO:0000256" key="3">
    <source>
        <dbReference type="ARBA" id="ARBA00023015"/>
    </source>
</evidence>
<dbReference type="GO" id="GO:0006355">
    <property type="term" value="P:regulation of DNA-templated transcription"/>
    <property type="evidence" value="ECO:0007669"/>
    <property type="project" value="InterPro"/>
</dbReference>
<dbReference type="InterPro" id="IPR039420">
    <property type="entry name" value="WalR-like"/>
</dbReference>
<keyword evidence="2 6" id="KW-0597">Phosphoprotein</keyword>
<dbReference type="RefSeq" id="WP_053431104.1">
    <property type="nucleotide sequence ID" value="NZ_JARMRQ010000111.1"/>
</dbReference>
<name>A0A0M0KK98_ALKHA</name>
<feature type="domain" description="HTH luxR-type" evidence="7">
    <location>
        <begin position="155"/>
        <end position="220"/>
    </location>
</feature>
<evidence type="ECO:0000256" key="5">
    <source>
        <dbReference type="ARBA" id="ARBA00023163"/>
    </source>
</evidence>
<dbReference type="PRINTS" id="PR00038">
    <property type="entry name" value="HTHLUXR"/>
</dbReference>
<evidence type="ECO:0000256" key="1">
    <source>
        <dbReference type="ARBA" id="ARBA00004496"/>
    </source>
</evidence>
<accession>A0A0M0KK98</accession>
<evidence type="ECO:0000259" key="8">
    <source>
        <dbReference type="PROSITE" id="PS50110"/>
    </source>
</evidence>
<dbReference type="Pfam" id="PF00072">
    <property type="entry name" value="Response_reg"/>
    <property type="match status" value="1"/>
</dbReference>
<dbReference type="SMART" id="SM00448">
    <property type="entry name" value="REC"/>
    <property type="match status" value="1"/>
</dbReference>
<dbReference type="AlphaFoldDB" id="A0A0M0KK98"/>